<accession>A0A7E5WS10</accession>
<organism evidence="1 2">
    <name type="scientific">Trichoplusia ni</name>
    <name type="common">Cabbage looper</name>
    <dbReference type="NCBI Taxonomy" id="7111"/>
    <lineage>
        <taxon>Eukaryota</taxon>
        <taxon>Metazoa</taxon>
        <taxon>Ecdysozoa</taxon>
        <taxon>Arthropoda</taxon>
        <taxon>Hexapoda</taxon>
        <taxon>Insecta</taxon>
        <taxon>Pterygota</taxon>
        <taxon>Neoptera</taxon>
        <taxon>Endopterygota</taxon>
        <taxon>Lepidoptera</taxon>
        <taxon>Glossata</taxon>
        <taxon>Ditrysia</taxon>
        <taxon>Noctuoidea</taxon>
        <taxon>Noctuidae</taxon>
        <taxon>Plusiinae</taxon>
        <taxon>Trichoplusia</taxon>
    </lineage>
</organism>
<reference evidence="2" key="1">
    <citation type="submission" date="2025-08" db="UniProtKB">
        <authorList>
            <consortium name="RefSeq"/>
        </authorList>
    </citation>
    <scope>IDENTIFICATION</scope>
</reference>
<sequence length="160" mass="18568">MGFKENLAVILVLIIVQNSNEFRFMRRIQAIGSPYYMILMSLGACKEKILYLDQKIWAKLPLNRVLDIYYKNENDYYKVSRVEIKLVINNTSSFAISEDGVGFSEFRATLFLPTHLNFVIYSLTIYTCNTKKATADIQQDTTEMNPVHLFMPFILSDNKN</sequence>
<dbReference type="KEGG" id="tnl:113504825"/>
<gene>
    <name evidence="2" type="primary">LOC113504825</name>
</gene>
<evidence type="ECO:0000313" key="1">
    <source>
        <dbReference type="Proteomes" id="UP000322000"/>
    </source>
</evidence>
<protein>
    <submittedName>
        <fullName evidence="2">Uncharacterized protein LOC113504825</fullName>
    </submittedName>
</protein>
<dbReference type="OrthoDB" id="7482693at2759"/>
<dbReference type="AlphaFoldDB" id="A0A7E5WS10"/>
<keyword evidence="1" id="KW-1185">Reference proteome</keyword>
<dbReference type="InParanoid" id="A0A7E5WS10"/>
<dbReference type="Proteomes" id="UP000322000">
    <property type="component" value="Chromosome 23"/>
</dbReference>
<evidence type="ECO:0000313" key="2">
    <source>
        <dbReference type="RefSeq" id="XP_026743092.1"/>
    </source>
</evidence>
<proteinExistence type="predicted"/>
<dbReference type="GeneID" id="113504825"/>
<dbReference type="RefSeq" id="XP_026743092.1">
    <property type="nucleotide sequence ID" value="XM_026887291.1"/>
</dbReference>
<name>A0A7E5WS10_TRINI</name>